<dbReference type="InterPro" id="IPR029140">
    <property type="entry name" value="Mfa1_C"/>
</dbReference>
<evidence type="ECO:0000313" key="2">
    <source>
        <dbReference type="EMBL" id="KKB60302.1"/>
    </source>
</evidence>
<protein>
    <recommendedName>
        <fullName evidence="1">Minor fimbrium subunit Mfa1 C-terminal domain-containing protein</fullName>
    </recommendedName>
</protein>
<dbReference type="Gene3D" id="2.60.40.3690">
    <property type="match status" value="2"/>
</dbReference>
<dbReference type="Gene3D" id="2.60.40.2580">
    <property type="match status" value="1"/>
</dbReference>
<dbReference type="Pfam" id="PF15495">
    <property type="entry name" value="Fimbrillin_C"/>
    <property type="match status" value="1"/>
</dbReference>
<dbReference type="EMBL" id="AQHW01000002">
    <property type="protein sequence ID" value="KKB60302.1"/>
    <property type="molecule type" value="Genomic_DNA"/>
</dbReference>
<dbReference type="HOGENOM" id="CLU_423268_0_0_10"/>
<comment type="caution">
    <text evidence="2">The sequence shown here is derived from an EMBL/GenBank/DDBJ whole genome shotgun (WGS) entry which is preliminary data.</text>
</comment>
<dbReference type="AlphaFoldDB" id="A0A0F5JSD8"/>
<dbReference type="RefSeq" id="WP_028730529.1">
    <property type="nucleotide sequence ID" value="NZ_KE386767.1"/>
</dbReference>
<evidence type="ECO:0000313" key="3">
    <source>
        <dbReference type="Proteomes" id="UP000033035"/>
    </source>
</evidence>
<name>A0A0F5JSD8_9BACT</name>
<proteinExistence type="predicted"/>
<dbReference type="STRING" id="1203610.HMPREF1536_00182"/>
<gene>
    <name evidence="2" type="ORF">HMPREF1536_00182</name>
</gene>
<dbReference type="Proteomes" id="UP000033035">
    <property type="component" value="Unassembled WGS sequence"/>
</dbReference>
<evidence type="ECO:0000259" key="1">
    <source>
        <dbReference type="Pfam" id="PF15495"/>
    </source>
</evidence>
<dbReference type="PATRIC" id="fig|1203610.3.peg.196"/>
<keyword evidence="3" id="KW-1185">Reference proteome</keyword>
<sequence length="647" mass="73187">MKQYMYRILVVLGLAVWLVSCTGTETLIDDGPGNIPEESTPNGTGNIFSLAMRIPLPKDYMDTKAYNGVDRGSISEILIDGIRMVLYESKVVKYCLDLDIQVQPENSGFKITGGDLYNWATDGNRIFIQTTARTFERGNYDMLVVINPNDSIEAKTEVGQAFTALDAAFNTAGMYRSRTVSGVEGTYEEPAYFLMMNSQNLVELVPGHFYATKEKAVNSPAFINLERVAAKVTCDYKGGTSTKSTAVAPYGRFVMLLDYNNQLAAPWGDDYDIPEDCIDCPVQGCNGKFNRKTKQCSAKPYLHTYDGLGLVSDRVRYMVATDLTWEVDVINKKSYWLRHLTYKAGGTEMEEQGHIDREYFYAEDPNFSALSGTGETNLKNNFRYISNSNELIPGASGSTAKKLYPQLSGYKYYNYWSWKQGDTQPVYIPENTMTQNEQKKDVVTRVIFRAVLKREQFDMSETEENPTLPLKSVEGFFVFKGGNTDIENYKYNNYNKDNTTFFILRPEDVAIYASATTTEHIHIYLRDGILEAINQFKVDNPSFNFSDWKNEEPAQSANLSFYKNGEIYYEVPIEHFSVSEAQGVGKYGRFGVVRNNWYKLNIENMISIGAPVLPEPKSEFIEDATRSAVPETKSNANILIRNQSIIF</sequence>
<organism evidence="2 3">
    <name type="scientific">Parabacteroides gordonii MS-1 = DSM 23371</name>
    <dbReference type="NCBI Taxonomy" id="1203610"/>
    <lineage>
        <taxon>Bacteria</taxon>
        <taxon>Pseudomonadati</taxon>
        <taxon>Bacteroidota</taxon>
        <taxon>Bacteroidia</taxon>
        <taxon>Bacteroidales</taxon>
        <taxon>Tannerellaceae</taxon>
        <taxon>Parabacteroides</taxon>
    </lineage>
</organism>
<accession>A0A0F5JSD8</accession>
<reference evidence="2 3" key="1">
    <citation type="submission" date="2013-04" db="EMBL/GenBank/DDBJ databases">
        <title>The Genome Sequence of Parabacteroides gordonii DSM 23371.</title>
        <authorList>
            <consortium name="The Broad Institute Genomics Platform"/>
            <person name="Earl A."/>
            <person name="Ward D."/>
            <person name="Feldgarden M."/>
            <person name="Gevers D."/>
            <person name="Martens E."/>
            <person name="Sakamoto M."/>
            <person name="Benno Y."/>
            <person name="Suzuki N."/>
            <person name="Matsunaga N."/>
            <person name="Koshihara K."/>
            <person name="Seki M."/>
            <person name="Komiya H."/>
            <person name="Walker B."/>
            <person name="Young S."/>
            <person name="Zeng Q."/>
            <person name="Gargeya S."/>
            <person name="Fitzgerald M."/>
            <person name="Haas B."/>
            <person name="Abouelleil A."/>
            <person name="Allen A.W."/>
            <person name="Alvarado L."/>
            <person name="Arachchi H.M."/>
            <person name="Berlin A.M."/>
            <person name="Chapman S.B."/>
            <person name="Gainer-Dewar J."/>
            <person name="Goldberg J."/>
            <person name="Griggs A."/>
            <person name="Gujja S."/>
            <person name="Hansen M."/>
            <person name="Howarth C."/>
            <person name="Imamovic A."/>
            <person name="Ireland A."/>
            <person name="Larimer J."/>
            <person name="McCowan C."/>
            <person name="Murphy C."/>
            <person name="Pearson M."/>
            <person name="Poon T.W."/>
            <person name="Priest M."/>
            <person name="Roberts A."/>
            <person name="Saif S."/>
            <person name="Shea T."/>
            <person name="Sisk P."/>
            <person name="Sykes S."/>
            <person name="Wortman J."/>
            <person name="Nusbaum C."/>
            <person name="Birren B."/>
        </authorList>
    </citation>
    <scope>NUCLEOTIDE SEQUENCE [LARGE SCALE GENOMIC DNA]</scope>
    <source>
        <strain evidence="2 3">MS-1</strain>
    </source>
</reference>
<feature type="domain" description="Minor fimbrium subunit Mfa1 C-terminal" evidence="1">
    <location>
        <begin position="561"/>
        <end position="619"/>
    </location>
</feature>
<dbReference type="PROSITE" id="PS51257">
    <property type="entry name" value="PROKAR_LIPOPROTEIN"/>
    <property type="match status" value="1"/>
</dbReference>